<dbReference type="RefSeq" id="WP_073611972.1">
    <property type="nucleotide sequence ID" value="NZ_FRFE01000002.1"/>
</dbReference>
<dbReference type="Gene3D" id="3.40.50.970">
    <property type="match status" value="2"/>
</dbReference>
<dbReference type="InterPro" id="IPR029061">
    <property type="entry name" value="THDP-binding"/>
</dbReference>
<dbReference type="Proteomes" id="UP000184603">
    <property type="component" value="Unassembled WGS sequence"/>
</dbReference>
<dbReference type="PROSITE" id="PS51257">
    <property type="entry name" value="PROKAR_LIPOPROTEIN"/>
    <property type="match status" value="1"/>
</dbReference>
<dbReference type="STRING" id="1121416.SAMN02745220_00608"/>
<protein>
    <submittedName>
        <fullName evidence="8">Indolepyruvate ferredoxin oxidoreductase alpha subunit</fullName>
    </submittedName>
</protein>
<keyword evidence="2" id="KW-0479">Metal-binding</keyword>
<dbReference type="InterPro" id="IPR052198">
    <property type="entry name" value="IorB_Oxidoreductase"/>
</dbReference>
<dbReference type="SUPFAM" id="SSF52922">
    <property type="entry name" value="TK C-terminal domain-like"/>
    <property type="match status" value="1"/>
</dbReference>
<organism evidence="8 9">
    <name type="scientific">Desulfopila aestuarii DSM 18488</name>
    <dbReference type="NCBI Taxonomy" id="1121416"/>
    <lineage>
        <taxon>Bacteria</taxon>
        <taxon>Pseudomonadati</taxon>
        <taxon>Thermodesulfobacteriota</taxon>
        <taxon>Desulfobulbia</taxon>
        <taxon>Desulfobulbales</taxon>
        <taxon>Desulfocapsaceae</taxon>
        <taxon>Desulfopila</taxon>
    </lineage>
</organism>
<keyword evidence="4" id="KW-0560">Oxidoreductase</keyword>
<dbReference type="SUPFAM" id="SSF53323">
    <property type="entry name" value="Pyruvate-ferredoxin oxidoreductase, PFOR, domain III"/>
    <property type="match status" value="1"/>
</dbReference>
<dbReference type="AlphaFoldDB" id="A0A1M7XYB1"/>
<dbReference type="CDD" id="cd02008">
    <property type="entry name" value="TPP_IOR_alpha"/>
    <property type="match status" value="1"/>
</dbReference>
<reference evidence="8 9" key="1">
    <citation type="submission" date="2016-12" db="EMBL/GenBank/DDBJ databases">
        <authorList>
            <person name="Song W.-J."/>
            <person name="Kurnit D.M."/>
        </authorList>
    </citation>
    <scope>NUCLEOTIDE SEQUENCE [LARGE SCALE GENOMIC DNA]</scope>
    <source>
        <strain evidence="8 9">DSM 18488</strain>
    </source>
</reference>
<evidence type="ECO:0000256" key="6">
    <source>
        <dbReference type="ARBA" id="ARBA00023014"/>
    </source>
</evidence>
<keyword evidence="9" id="KW-1185">Reference proteome</keyword>
<dbReference type="EMBL" id="FRFE01000002">
    <property type="protein sequence ID" value="SHO44010.1"/>
    <property type="molecule type" value="Genomic_DNA"/>
</dbReference>
<keyword evidence="6" id="KW-0411">Iron-sulfur</keyword>
<dbReference type="PANTHER" id="PTHR43854:SF1">
    <property type="entry name" value="INDOLEPYRUVATE OXIDOREDUCTASE SUBUNIT IORB"/>
    <property type="match status" value="1"/>
</dbReference>
<gene>
    <name evidence="8" type="ORF">SAMN02745220_00608</name>
</gene>
<keyword evidence="3" id="KW-0249">Electron transport</keyword>
<name>A0A1M7XYB1_9BACT</name>
<evidence type="ECO:0000313" key="8">
    <source>
        <dbReference type="EMBL" id="SHO44010.1"/>
    </source>
</evidence>
<dbReference type="OrthoDB" id="9804603at2"/>
<evidence type="ECO:0000256" key="4">
    <source>
        <dbReference type="ARBA" id="ARBA00023002"/>
    </source>
</evidence>
<dbReference type="SUPFAM" id="SSF54862">
    <property type="entry name" value="4Fe-4S ferredoxins"/>
    <property type="match status" value="1"/>
</dbReference>
<sequence>MNPIKDLCTQETGTPTVLQGNIAFAAGCVRYGIHAVDGYPGTPSTEVIDKGLSQVQDMITVGWSVNEAAAVAMGHGHSLGGNDCVVTMKIPGLFQAGDPFASSAFFNDDRGALIYYIASDYTPSSTQHLVDPRPFIKSCFTPILEPRNHQEFHDAPEIAADLGRECNSPVVIMASGTLCHSEGLVRLSPIKKREKVELTVPLKTFNTLPGVARKNYDRVVTERLPKLLEIVEKSTLNRWDRGAGKVGVVTYGVSDLMVREVKQSLGENIDILSLGFTYPLPMKLIREFYESIDGTLYVIEDGYRYLQDEMLRQGMHVEGKSETETLTEWSPAEIAARVGYSIEQMETPSVQPLMRPPMICPGCPYRLFGEIVRKMKKRGKLESVFGDIGCNTLLYFMDAVDTNLCMGASEANRSGYVLANPEKASKVLSLLGDGTETHSGLDATRNALFRQVPGVKVILDNSWTAMTGGQPGPTSPVNLAGQKNSFDLQASLAAHGARVLVADGYDKKGVEQVLKDGLTAAAEGEFVTVVITGVCIRKMPKSAHGTKMQVDRELCVKCGMCQICPGILLDKEGAPHFNNNCSGCLSQAAACGQMCPKGAISPIAKQEGASVNARPALPVAPEGIELPNFAGLSLPEKIAVAIRGVGGQGNLFFGKVLTQMAFLAGYGETNVVKGETHGMAQMGGPVISTFSCGKVCSPVLLPGTADCLVTMEKSEILRQGFLDMLKPGGTVLMASTRVFPYGVDEDQYPTDQEIKDVLAGYKIVEVDVLAEALALGDASGRSANVVMMGALSKLAPFGDFPEELWLKALKNVSPKPAIWTANYAAFNAGKKLV</sequence>
<dbReference type="CDD" id="cd07034">
    <property type="entry name" value="TPP_PYR_PFOR_IOR-alpha_like"/>
    <property type="match status" value="1"/>
</dbReference>
<dbReference type="PROSITE" id="PS51379">
    <property type="entry name" value="4FE4S_FER_2"/>
    <property type="match status" value="1"/>
</dbReference>
<dbReference type="GO" id="GO:0030976">
    <property type="term" value="F:thiamine pyrophosphate binding"/>
    <property type="evidence" value="ECO:0007669"/>
    <property type="project" value="InterPro"/>
</dbReference>
<feature type="domain" description="4Fe-4S ferredoxin-type" evidence="7">
    <location>
        <begin position="573"/>
        <end position="605"/>
    </location>
</feature>
<dbReference type="GO" id="GO:0044281">
    <property type="term" value="P:small molecule metabolic process"/>
    <property type="evidence" value="ECO:0007669"/>
    <property type="project" value="UniProtKB-ARBA"/>
</dbReference>
<evidence type="ECO:0000259" key="7">
    <source>
        <dbReference type="PROSITE" id="PS51379"/>
    </source>
</evidence>
<dbReference type="InterPro" id="IPR002869">
    <property type="entry name" value="Pyrv_flavodox_OxRed_cen"/>
</dbReference>
<keyword evidence="2" id="KW-0004">4Fe-4S</keyword>
<dbReference type="Pfam" id="PF01558">
    <property type="entry name" value="POR"/>
    <property type="match status" value="1"/>
</dbReference>
<dbReference type="SUPFAM" id="SSF52518">
    <property type="entry name" value="Thiamin diphosphate-binding fold (THDP-binding)"/>
    <property type="match status" value="2"/>
</dbReference>
<dbReference type="InterPro" id="IPR017896">
    <property type="entry name" value="4Fe4S_Fe-S-bd"/>
</dbReference>
<dbReference type="PANTHER" id="PTHR43854">
    <property type="entry name" value="INDOLEPYRUVATE OXIDOREDUCTASE SUBUNIT IORB"/>
    <property type="match status" value="1"/>
</dbReference>
<dbReference type="GO" id="GO:0051539">
    <property type="term" value="F:4 iron, 4 sulfur cluster binding"/>
    <property type="evidence" value="ECO:0007669"/>
    <property type="project" value="UniProtKB-KW"/>
</dbReference>
<evidence type="ECO:0000256" key="1">
    <source>
        <dbReference type="ARBA" id="ARBA00022448"/>
    </source>
</evidence>
<keyword evidence="8" id="KW-0670">Pyruvate</keyword>
<dbReference type="GO" id="GO:0016903">
    <property type="term" value="F:oxidoreductase activity, acting on the aldehyde or oxo group of donors"/>
    <property type="evidence" value="ECO:0007669"/>
    <property type="project" value="InterPro"/>
</dbReference>
<dbReference type="Gene3D" id="3.40.920.10">
    <property type="entry name" value="Pyruvate-ferredoxin oxidoreductase, PFOR, domain III"/>
    <property type="match status" value="1"/>
</dbReference>
<proteinExistence type="predicted"/>
<keyword evidence="5" id="KW-0408">Iron</keyword>
<dbReference type="InterPro" id="IPR002880">
    <property type="entry name" value="Pyrv_Fd/Flavodoxin_OxRdtase_N"/>
</dbReference>
<dbReference type="InterPro" id="IPR011766">
    <property type="entry name" value="TPP_enzyme_TPP-bd"/>
</dbReference>
<evidence type="ECO:0000256" key="3">
    <source>
        <dbReference type="ARBA" id="ARBA00022982"/>
    </source>
</evidence>
<evidence type="ECO:0000256" key="5">
    <source>
        <dbReference type="ARBA" id="ARBA00023004"/>
    </source>
</evidence>
<dbReference type="InterPro" id="IPR019752">
    <property type="entry name" value="Pyrv/ketoisovalerate_OxRed_cat"/>
</dbReference>
<evidence type="ECO:0000256" key="2">
    <source>
        <dbReference type="ARBA" id="ARBA00022485"/>
    </source>
</evidence>
<keyword evidence="1" id="KW-0813">Transport</keyword>
<accession>A0A1M7XYB1</accession>
<dbReference type="InterPro" id="IPR009014">
    <property type="entry name" value="Transketo_C/PFOR_II"/>
</dbReference>
<evidence type="ECO:0000313" key="9">
    <source>
        <dbReference type="Proteomes" id="UP000184603"/>
    </source>
</evidence>
<dbReference type="Pfam" id="PF02775">
    <property type="entry name" value="TPP_enzyme_C"/>
    <property type="match status" value="1"/>
</dbReference>